<protein>
    <submittedName>
        <fullName evidence="2">Uncharacterized protein</fullName>
    </submittedName>
</protein>
<organism evidence="2 3">
    <name type="scientific">Streptomyces antimicrobicus</name>
    <dbReference type="NCBI Taxonomy" id="2883108"/>
    <lineage>
        <taxon>Bacteria</taxon>
        <taxon>Bacillati</taxon>
        <taxon>Actinomycetota</taxon>
        <taxon>Actinomycetes</taxon>
        <taxon>Kitasatosporales</taxon>
        <taxon>Streptomycetaceae</taxon>
        <taxon>Streptomyces</taxon>
    </lineage>
</organism>
<proteinExistence type="predicted"/>
<comment type="caution">
    <text evidence="2">The sequence shown here is derived from an EMBL/GenBank/DDBJ whole genome shotgun (WGS) entry which is preliminary data.</text>
</comment>
<evidence type="ECO:0000256" key="1">
    <source>
        <dbReference type="SAM" id="Phobius"/>
    </source>
</evidence>
<name>A0ABS8B6V4_9ACTN</name>
<keyword evidence="3" id="KW-1185">Reference proteome</keyword>
<keyword evidence="1" id="KW-0472">Membrane</keyword>
<sequence length="48" mass="4995">MTTNESAALAGGPAPPGPAWLHLLIIAFALGVLLHSLAGRHRGERKQP</sequence>
<dbReference type="EMBL" id="JAJAUY010000040">
    <property type="protein sequence ID" value="MCB5180322.1"/>
    <property type="molecule type" value="Genomic_DNA"/>
</dbReference>
<reference evidence="2 3" key="1">
    <citation type="submission" date="2021-10" db="EMBL/GenBank/DDBJ databases">
        <title>Streptomyces sp. strain SMC 277, a novel streptomycete isolated from soil.</title>
        <authorList>
            <person name="Chanama M."/>
        </authorList>
    </citation>
    <scope>NUCLEOTIDE SEQUENCE [LARGE SCALE GENOMIC DNA]</scope>
    <source>
        <strain evidence="2 3">SMC 277</strain>
    </source>
</reference>
<dbReference type="RefSeq" id="WP_226727200.1">
    <property type="nucleotide sequence ID" value="NZ_JAJAUY010000040.1"/>
</dbReference>
<evidence type="ECO:0000313" key="3">
    <source>
        <dbReference type="Proteomes" id="UP001199054"/>
    </source>
</evidence>
<dbReference type="Proteomes" id="UP001199054">
    <property type="component" value="Unassembled WGS sequence"/>
</dbReference>
<evidence type="ECO:0000313" key="2">
    <source>
        <dbReference type="EMBL" id="MCB5180322.1"/>
    </source>
</evidence>
<gene>
    <name evidence="2" type="ORF">LG632_13140</name>
</gene>
<keyword evidence="1" id="KW-0812">Transmembrane</keyword>
<keyword evidence="1" id="KW-1133">Transmembrane helix</keyword>
<feature type="transmembrane region" description="Helical" evidence="1">
    <location>
        <begin position="20"/>
        <end position="38"/>
    </location>
</feature>
<accession>A0ABS8B6V4</accession>